<proteinExistence type="predicted"/>
<evidence type="ECO:0008006" key="3">
    <source>
        <dbReference type="Google" id="ProtNLM"/>
    </source>
</evidence>
<keyword evidence="2" id="KW-1185">Reference proteome</keyword>
<dbReference type="InterPro" id="IPR016084">
    <property type="entry name" value="Haem_Oase-like_multi-hlx"/>
</dbReference>
<evidence type="ECO:0000313" key="1">
    <source>
        <dbReference type="EMBL" id="ATB50320.1"/>
    </source>
</evidence>
<accession>A0A250K354</accession>
<dbReference type="EMBL" id="CP022203">
    <property type="protein sequence ID" value="ATB50320.1"/>
    <property type="molecule type" value="Genomic_DNA"/>
</dbReference>
<evidence type="ECO:0000313" key="2">
    <source>
        <dbReference type="Proteomes" id="UP000217343"/>
    </source>
</evidence>
<dbReference type="Gene3D" id="1.20.910.10">
    <property type="entry name" value="Heme oxygenase-like"/>
    <property type="match status" value="1"/>
</dbReference>
<dbReference type="Proteomes" id="UP000217343">
    <property type="component" value="Chromosome"/>
</dbReference>
<dbReference type="RefSeq" id="WP_095960563.1">
    <property type="nucleotide sequence ID" value="NZ_CP022203.1"/>
</dbReference>
<gene>
    <name evidence="1" type="ORF">MYMAC_005975</name>
</gene>
<dbReference type="AlphaFoldDB" id="A0A250K354"/>
<dbReference type="OrthoDB" id="6857979at2"/>
<reference evidence="1 2" key="1">
    <citation type="submission" date="2017-06" db="EMBL/GenBank/DDBJ databases">
        <title>Sequencing and comparative analysis of myxobacterial genomes.</title>
        <authorList>
            <person name="Rupp O."/>
            <person name="Goesmann A."/>
            <person name="Sogaard-Andersen L."/>
        </authorList>
    </citation>
    <scope>NUCLEOTIDE SEQUENCE [LARGE SCALE GENOMIC DNA]</scope>
    <source>
        <strain evidence="1 2">DSM 14697</strain>
    </source>
</reference>
<sequence>MSLMNSQYLPHVKQTRERLETEPVVRTLLSPDIAPALMERFLIEWSARGAYMTEPVDGWIRGAGERCIALGKTKLGQALITHARHEAGHHLMTIEDARTLARRWNTRHAPALDADALVAQPPTEAMRQYRQVHDEAISSALPLGQAAIEYEVGELAVVVVPRILANVKQVLGPEVLERLTFLVEHAAVDVGHTALNERMLEEWLREQPEDGVRLAAFGARGLDCYLRFLADCLRAAQEGLDPLRAAA</sequence>
<protein>
    <recommendedName>
        <fullName evidence="3">Iron-containing redox enzyme family protein</fullName>
    </recommendedName>
</protein>
<organism evidence="1 2">
    <name type="scientific">Corallococcus macrosporus DSM 14697</name>
    <dbReference type="NCBI Taxonomy" id="1189310"/>
    <lineage>
        <taxon>Bacteria</taxon>
        <taxon>Pseudomonadati</taxon>
        <taxon>Myxococcota</taxon>
        <taxon>Myxococcia</taxon>
        <taxon>Myxococcales</taxon>
        <taxon>Cystobacterineae</taxon>
        <taxon>Myxococcaceae</taxon>
        <taxon>Corallococcus</taxon>
    </lineage>
</organism>
<dbReference type="KEGG" id="mmas:MYMAC_005975"/>
<name>A0A250K354_9BACT</name>